<dbReference type="EMBL" id="JAZDUA010000009">
    <property type="protein sequence ID" value="KAK7873794.1"/>
    <property type="molecule type" value="Genomic_DNA"/>
</dbReference>
<keyword evidence="3" id="KW-1185">Reference proteome</keyword>
<dbReference type="PANTHER" id="PTHR43250:SF2">
    <property type="entry name" value="EXODEOXYRIBONUCLEASE III"/>
    <property type="match status" value="1"/>
</dbReference>
<dbReference type="GO" id="GO:0008311">
    <property type="term" value="F:double-stranded DNA 3'-5' DNA exonuclease activity"/>
    <property type="evidence" value="ECO:0007669"/>
    <property type="project" value="InterPro"/>
</dbReference>
<accession>A0AAN9ZIT4</accession>
<organism evidence="2 3">
    <name type="scientific">Gryllus longicercus</name>
    <dbReference type="NCBI Taxonomy" id="2509291"/>
    <lineage>
        <taxon>Eukaryota</taxon>
        <taxon>Metazoa</taxon>
        <taxon>Ecdysozoa</taxon>
        <taxon>Arthropoda</taxon>
        <taxon>Hexapoda</taxon>
        <taxon>Insecta</taxon>
        <taxon>Pterygota</taxon>
        <taxon>Neoptera</taxon>
        <taxon>Polyneoptera</taxon>
        <taxon>Orthoptera</taxon>
        <taxon>Ensifera</taxon>
        <taxon>Gryllidea</taxon>
        <taxon>Grylloidea</taxon>
        <taxon>Gryllidae</taxon>
        <taxon>Gryllinae</taxon>
        <taxon>Gryllus</taxon>
    </lineage>
</organism>
<feature type="domain" description="Endonuclease/exonuclease/phosphatase" evidence="1">
    <location>
        <begin position="4"/>
        <end position="213"/>
    </location>
</feature>
<dbReference type="Gene3D" id="3.60.10.10">
    <property type="entry name" value="Endonuclease/exonuclease/phosphatase"/>
    <property type="match status" value="1"/>
</dbReference>
<dbReference type="CDD" id="cd09076">
    <property type="entry name" value="L1-EN"/>
    <property type="match status" value="1"/>
</dbReference>
<name>A0AAN9ZIT4_9ORTH</name>
<comment type="caution">
    <text evidence="2">The sequence shown here is derived from an EMBL/GenBank/DDBJ whole genome shotgun (WGS) entry which is preliminary data.</text>
</comment>
<dbReference type="GO" id="GO:0006281">
    <property type="term" value="P:DNA repair"/>
    <property type="evidence" value="ECO:0007669"/>
    <property type="project" value="InterPro"/>
</dbReference>
<proteinExistence type="predicted"/>
<evidence type="ECO:0000313" key="2">
    <source>
        <dbReference type="EMBL" id="KAK7873794.1"/>
    </source>
</evidence>
<dbReference type="InterPro" id="IPR036691">
    <property type="entry name" value="Endo/exonu/phosph_ase_sf"/>
</dbReference>
<dbReference type="Pfam" id="PF03372">
    <property type="entry name" value="Exo_endo_phos"/>
    <property type="match status" value="1"/>
</dbReference>
<evidence type="ECO:0000259" key="1">
    <source>
        <dbReference type="Pfam" id="PF03372"/>
    </source>
</evidence>
<dbReference type="Proteomes" id="UP001378592">
    <property type="component" value="Unassembled WGS sequence"/>
</dbReference>
<dbReference type="SUPFAM" id="SSF56219">
    <property type="entry name" value="DNase I-like"/>
    <property type="match status" value="1"/>
</dbReference>
<gene>
    <name evidence="2" type="ORF">R5R35_005779</name>
</gene>
<dbReference type="AlphaFoldDB" id="A0AAN9ZIT4"/>
<protein>
    <recommendedName>
        <fullName evidence="1">Endonuclease/exonuclease/phosphatase domain-containing protein</fullName>
    </recommendedName>
</protein>
<dbReference type="InterPro" id="IPR037493">
    <property type="entry name" value="ExoIII-like"/>
</dbReference>
<evidence type="ECO:0000313" key="3">
    <source>
        <dbReference type="Proteomes" id="UP001378592"/>
    </source>
</evidence>
<dbReference type="PANTHER" id="PTHR43250">
    <property type="entry name" value="EXODEOXYRIBONUCLEASE III"/>
    <property type="match status" value="1"/>
</dbReference>
<dbReference type="InterPro" id="IPR005135">
    <property type="entry name" value="Endo/exonuclease/phosphatase"/>
</dbReference>
<sequence length="403" mass="47734">MKIGTWNIQGLRAKQREVISEIEKMNLDIIILTETKKKGGGEEILNEYLHIWSGVPKDFRAKSGVSFLIKRKWTKFIKRIENINERILRIDMNVFRHKITILGVYAVNDNALVDEKNKFFQDLRETIASIPYQNEIILIGDFNSRVGNREREVVGQYGEESINDNGKRLINLCKEHALCVGNTLFRPKNIHKYTRIEPVRNIQSVIDLVVVKNERRVNLNDMRVYRQPECGTDHHMVVSKHVFPFRNKRRCTEKDTDFLIEENNVNFKTDLLKQYSVEMLYQNRIKNKLENSEDKSPEEMYNHLKEAVFEAAKEVLGVEQEKSKFVEKFSENLESMIKEKKKLYLAWISNRNDDTRKEYVEKRKEVKELVKIEKNEHWERLCRDIDSTLGYNRSTKHGKQLKI</sequence>
<reference evidence="2 3" key="1">
    <citation type="submission" date="2024-03" db="EMBL/GenBank/DDBJ databases">
        <title>The genome assembly and annotation of the cricket Gryllus longicercus Weissman &amp; Gray.</title>
        <authorList>
            <person name="Szrajer S."/>
            <person name="Gray D."/>
            <person name="Ylla G."/>
        </authorList>
    </citation>
    <scope>NUCLEOTIDE SEQUENCE [LARGE SCALE GENOMIC DNA]</scope>
    <source>
        <strain evidence="2">DAG 2021-001</strain>
        <tissue evidence="2">Whole body minus gut</tissue>
    </source>
</reference>